<dbReference type="InterPro" id="IPR001360">
    <property type="entry name" value="Glyco_hydro_1"/>
</dbReference>
<keyword evidence="5" id="KW-0472">Membrane</keyword>
<reference evidence="6" key="1">
    <citation type="submission" date="2020-06" db="EMBL/GenBank/DDBJ databases">
        <title>WGS assembly of Ceratodon purpureus strain R40.</title>
        <authorList>
            <person name="Carey S.B."/>
            <person name="Jenkins J."/>
            <person name="Shu S."/>
            <person name="Lovell J.T."/>
            <person name="Sreedasyam A."/>
            <person name="Maumus F."/>
            <person name="Tiley G.P."/>
            <person name="Fernandez-Pozo N."/>
            <person name="Barry K."/>
            <person name="Chen C."/>
            <person name="Wang M."/>
            <person name="Lipzen A."/>
            <person name="Daum C."/>
            <person name="Saski C.A."/>
            <person name="Payton A.C."/>
            <person name="Mcbreen J.C."/>
            <person name="Conrad R.E."/>
            <person name="Kollar L.M."/>
            <person name="Olsson S."/>
            <person name="Huttunen S."/>
            <person name="Landis J.B."/>
            <person name="Wickett N.J."/>
            <person name="Johnson M.G."/>
            <person name="Rensing S.A."/>
            <person name="Grimwood J."/>
            <person name="Schmutz J."/>
            <person name="Mcdaniel S.F."/>
        </authorList>
    </citation>
    <scope>NUCLEOTIDE SEQUENCE</scope>
    <source>
        <strain evidence="6">R40</strain>
    </source>
</reference>
<evidence type="ECO:0000313" key="6">
    <source>
        <dbReference type="EMBL" id="KAG0583249.1"/>
    </source>
</evidence>
<organism evidence="6 7">
    <name type="scientific">Ceratodon purpureus</name>
    <name type="common">Fire moss</name>
    <name type="synonym">Dicranum purpureum</name>
    <dbReference type="NCBI Taxonomy" id="3225"/>
    <lineage>
        <taxon>Eukaryota</taxon>
        <taxon>Viridiplantae</taxon>
        <taxon>Streptophyta</taxon>
        <taxon>Embryophyta</taxon>
        <taxon>Bryophyta</taxon>
        <taxon>Bryophytina</taxon>
        <taxon>Bryopsida</taxon>
        <taxon>Dicranidae</taxon>
        <taxon>Pseudoditrichales</taxon>
        <taxon>Ditrichaceae</taxon>
        <taxon>Ceratodon</taxon>
    </lineage>
</organism>
<feature type="compositionally biased region" description="Polar residues" evidence="4">
    <location>
        <begin position="1"/>
        <end position="14"/>
    </location>
</feature>
<name>A0A8T0IJX1_CERPU</name>
<dbReference type="SUPFAM" id="SSF51445">
    <property type="entry name" value="(Trans)glycosidases"/>
    <property type="match status" value="1"/>
</dbReference>
<dbReference type="PRINTS" id="PR00131">
    <property type="entry name" value="GLHYDRLASE1"/>
</dbReference>
<dbReference type="OrthoDB" id="65569at2759"/>
<dbReference type="Gene3D" id="3.20.20.80">
    <property type="entry name" value="Glycosidases"/>
    <property type="match status" value="1"/>
</dbReference>
<sequence>MAPSHTSAGTTPLSPRTGDDIRLKHRDADQASPPTPVVAVAAAPPMTRRTVFSYALQCAAFLVLGVPILLLFLQLPRSTSPARLDPILPCGQVAPDAGNGTECVAFHRSLFPKNFVFGTATAAYQVEGAANETGREPSIWDTFSRQPGKILDGKTGDVASDQFHRFLGDIELMVNMNVDAYRFSIAWPRIMKLGGTTPQVNQEGVAYYNNLINELLKRGIQPYVTLYHWDIPQSLYEAYGAWIDSKVVNDYAQYAETCFAAFGDRVKHWITFNEPKSFTVLGYGNGIHAPGRCSDRNICPAGNSATEPYIAAHNVLLAHAAAVDVYKKKFKAVQGGVVGISVDAEWAEPLNDSAADKEAAERHLLFQLGWFLDPIYRGDYPAVMRTYVGDRLPVFAPSEVALLNGSLDFVGLNHYTSRLISNGTRPENLLTSDNWQDQGVVSSVSRNGTQIGNQAASEWLYIVPWGIGKTLVWLTERYQNPQIFVTENGMDDLDDENSSKPAESFLNDVNRISFYENYMSSVLDAIKNGSDVRGYFAWSMLDNFEWAMGYTRRFGLIYVDYNNSQQRRLKESAKWFSRFLTRAM</sequence>
<evidence type="ECO:0000313" key="7">
    <source>
        <dbReference type="Proteomes" id="UP000822688"/>
    </source>
</evidence>
<evidence type="ECO:0000256" key="3">
    <source>
        <dbReference type="RuleBase" id="RU003690"/>
    </source>
</evidence>
<dbReference type="GO" id="GO:0008422">
    <property type="term" value="F:beta-glucosidase activity"/>
    <property type="evidence" value="ECO:0007669"/>
    <property type="project" value="TreeGrafter"/>
</dbReference>
<keyword evidence="5" id="KW-0812">Transmembrane</keyword>
<evidence type="ECO:0000256" key="5">
    <source>
        <dbReference type="SAM" id="Phobius"/>
    </source>
</evidence>
<keyword evidence="2" id="KW-0378">Hydrolase</keyword>
<dbReference type="GO" id="GO:0005975">
    <property type="term" value="P:carbohydrate metabolic process"/>
    <property type="evidence" value="ECO:0007669"/>
    <property type="project" value="InterPro"/>
</dbReference>
<dbReference type="PROSITE" id="PS00653">
    <property type="entry name" value="GLYCOSYL_HYDROL_F1_2"/>
    <property type="match status" value="1"/>
</dbReference>
<evidence type="ECO:0000256" key="1">
    <source>
        <dbReference type="ARBA" id="ARBA00010838"/>
    </source>
</evidence>
<evidence type="ECO:0000256" key="2">
    <source>
        <dbReference type="ARBA" id="ARBA00022801"/>
    </source>
</evidence>
<dbReference type="EMBL" id="CM026423">
    <property type="protein sequence ID" value="KAG0583249.1"/>
    <property type="molecule type" value="Genomic_DNA"/>
</dbReference>
<dbReference type="AlphaFoldDB" id="A0A8T0IJX1"/>
<dbReference type="FunFam" id="3.20.20.80:FF:000020">
    <property type="entry name" value="Beta-glucosidase 12"/>
    <property type="match status" value="1"/>
</dbReference>
<keyword evidence="5" id="KW-1133">Transmembrane helix</keyword>
<evidence type="ECO:0008006" key="8">
    <source>
        <dbReference type="Google" id="ProtNLM"/>
    </source>
</evidence>
<dbReference type="Pfam" id="PF00232">
    <property type="entry name" value="Glyco_hydro_1"/>
    <property type="match status" value="1"/>
</dbReference>
<protein>
    <recommendedName>
        <fullName evidence="8">Beta-glucosidase</fullName>
    </recommendedName>
</protein>
<dbReference type="InterPro" id="IPR017853">
    <property type="entry name" value="GH"/>
</dbReference>
<dbReference type="Proteomes" id="UP000822688">
    <property type="component" value="Chromosome 3"/>
</dbReference>
<proteinExistence type="inferred from homology"/>
<dbReference type="InterPro" id="IPR033132">
    <property type="entry name" value="GH_1_N_CS"/>
</dbReference>
<keyword evidence="7" id="KW-1185">Reference proteome</keyword>
<comment type="similarity">
    <text evidence="1 3">Belongs to the glycosyl hydrolase 1 family.</text>
</comment>
<dbReference type="PANTHER" id="PTHR10353">
    <property type="entry name" value="GLYCOSYL HYDROLASE"/>
    <property type="match status" value="1"/>
</dbReference>
<feature type="transmembrane region" description="Helical" evidence="5">
    <location>
        <begin position="54"/>
        <end position="73"/>
    </location>
</feature>
<gene>
    <name evidence="6" type="ORF">KC19_3G121000</name>
</gene>
<accession>A0A8T0IJX1</accession>
<evidence type="ECO:0000256" key="4">
    <source>
        <dbReference type="SAM" id="MobiDB-lite"/>
    </source>
</evidence>
<comment type="caution">
    <text evidence="6">The sequence shown here is derived from an EMBL/GenBank/DDBJ whole genome shotgun (WGS) entry which is preliminary data.</text>
</comment>
<feature type="region of interest" description="Disordered" evidence="4">
    <location>
        <begin position="1"/>
        <end position="20"/>
    </location>
</feature>
<dbReference type="PANTHER" id="PTHR10353:SF310">
    <property type="entry name" value="BETA-GLUCOSIDASE 42"/>
    <property type="match status" value="1"/>
</dbReference>